<evidence type="ECO:0000256" key="2">
    <source>
        <dbReference type="PIRSR" id="PIRSR617939-1"/>
    </source>
</evidence>
<keyword evidence="1" id="KW-0456">Lyase</keyword>
<dbReference type="SUPFAM" id="SSF110857">
    <property type="entry name" value="Gamma-glutamyl cyclotransferase-like"/>
    <property type="match status" value="1"/>
</dbReference>
<evidence type="ECO:0000313" key="4">
    <source>
        <dbReference type="EMBL" id="XCN71329.1"/>
    </source>
</evidence>
<organism evidence="4">
    <name type="scientific">Candidatus Electrothrix aestuarii</name>
    <dbReference type="NCBI Taxonomy" id="3062594"/>
    <lineage>
        <taxon>Bacteria</taxon>
        <taxon>Pseudomonadati</taxon>
        <taxon>Thermodesulfobacteriota</taxon>
        <taxon>Desulfobulbia</taxon>
        <taxon>Desulfobulbales</taxon>
        <taxon>Desulfobulbaceae</taxon>
        <taxon>Candidatus Electrothrix</taxon>
    </lineage>
</organism>
<gene>
    <name evidence="4" type="ORF">Q3M24_13515</name>
</gene>
<proteinExistence type="predicted"/>
<dbReference type="EMBL" id="CP159373">
    <property type="protein sequence ID" value="XCN71329.1"/>
    <property type="molecule type" value="Genomic_DNA"/>
</dbReference>
<dbReference type="Pfam" id="PF13772">
    <property type="entry name" value="AIG2_2"/>
    <property type="match status" value="1"/>
</dbReference>
<dbReference type="GO" id="GO:0003839">
    <property type="term" value="F:gamma-glutamylcyclotransferase activity"/>
    <property type="evidence" value="ECO:0007669"/>
    <property type="project" value="InterPro"/>
</dbReference>
<dbReference type="CDD" id="cd06661">
    <property type="entry name" value="GGCT_like"/>
    <property type="match status" value="1"/>
</dbReference>
<reference evidence="4" key="1">
    <citation type="journal article" date="2024" name="Syst. Appl. Microbiol.">
        <title>First single-strain enrichments of Electrothrix cable bacteria, description of E. aestuarii sp. nov. and E. rattekaaiensis sp. nov., and proposal of a cable bacteria taxonomy following the rules of the SeqCode.</title>
        <authorList>
            <person name="Plum-Jensen L.E."/>
            <person name="Schramm A."/>
            <person name="Marshall I.P.G."/>
        </authorList>
    </citation>
    <scope>NUCLEOTIDE SEQUENCE</scope>
    <source>
        <strain evidence="4">Rat1</strain>
    </source>
</reference>
<dbReference type="InterPro" id="IPR036568">
    <property type="entry name" value="GGCT-like_sf"/>
</dbReference>
<evidence type="ECO:0000256" key="3">
    <source>
        <dbReference type="PIRSR" id="PIRSR617939-2"/>
    </source>
</evidence>
<reference evidence="4" key="2">
    <citation type="submission" date="2024-06" db="EMBL/GenBank/DDBJ databases">
        <authorList>
            <person name="Plum-Jensen L.E."/>
            <person name="Schramm A."/>
            <person name="Marshall I.P.G."/>
        </authorList>
    </citation>
    <scope>NUCLEOTIDE SEQUENCE</scope>
    <source>
        <strain evidence="4">Rat1</strain>
    </source>
</reference>
<evidence type="ECO:0000256" key="1">
    <source>
        <dbReference type="ARBA" id="ARBA00023239"/>
    </source>
</evidence>
<name>A0AAU8LR19_9BACT</name>
<sequence length="200" mass="23011">MLKQDSLYYFAYGSNMSNEVFIDRRKMNPVQKYNVVLGNYELVFDQKGIQYIEPCFASLRKKIGARVYGILYELTPQDAEQLHKTESAGYDIEELEISVDGLGMKKCFTYINRDSCPGRKPSQRYMNKLIKGATEHSLPETYLEELRAVETFHLPIVSNFIDLIVRLLMLYLSKGYKLKIPFLKSGAGKKPESPSEVINQ</sequence>
<dbReference type="InterPro" id="IPR017939">
    <property type="entry name" value="G-Glutamylcylcotransferase"/>
</dbReference>
<feature type="binding site" evidence="3">
    <location>
        <begin position="9"/>
        <end position="14"/>
    </location>
    <ligand>
        <name>substrate</name>
    </ligand>
</feature>
<dbReference type="KEGG" id="eaj:Q3M24_13515"/>
<dbReference type="AlphaFoldDB" id="A0AAU8LR19"/>
<accession>A0AAU8LR19</accession>
<feature type="binding site" evidence="3">
    <location>
        <position position="125"/>
    </location>
    <ligand>
        <name>substrate</name>
    </ligand>
</feature>
<dbReference type="PANTHER" id="PTHR12935:SF0">
    <property type="entry name" value="GAMMA-GLUTAMYLCYCLOTRANSFERASE"/>
    <property type="match status" value="1"/>
</dbReference>
<dbReference type="Gene3D" id="3.10.490.10">
    <property type="entry name" value="Gamma-glutamyl cyclotransferase-like"/>
    <property type="match status" value="1"/>
</dbReference>
<protein>
    <submittedName>
        <fullName evidence="4">Gamma-glutamylcyclotransferase family protein</fullName>
    </submittedName>
</protein>
<dbReference type="PANTHER" id="PTHR12935">
    <property type="entry name" value="GAMMA-GLUTAMYLCYCLOTRANSFERASE"/>
    <property type="match status" value="1"/>
</dbReference>
<dbReference type="InterPro" id="IPR013024">
    <property type="entry name" value="GGCT-like"/>
</dbReference>
<feature type="active site" description="Proton acceptor" evidence="2">
    <location>
        <position position="86"/>
    </location>
</feature>